<protein>
    <submittedName>
        <fullName evidence="1">Uncharacterized protein</fullName>
    </submittedName>
</protein>
<evidence type="ECO:0000313" key="1">
    <source>
        <dbReference type="EMBL" id="QHT12725.1"/>
    </source>
</evidence>
<proteinExistence type="predicted"/>
<reference evidence="1" key="1">
    <citation type="journal article" date="2020" name="Nature">
        <title>Giant virus diversity and host interactions through global metagenomics.</title>
        <authorList>
            <person name="Schulz F."/>
            <person name="Roux S."/>
            <person name="Paez-Espino D."/>
            <person name="Jungbluth S."/>
            <person name="Walsh D.A."/>
            <person name="Denef V.J."/>
            <person name="McMahon K.D."/>
            <person name="Konstantinidis K.T."/>
            <person name="Eloe-Fadrosh E.A."/>
            <person name="Kyrpides N.C."/>
            <person name="Woyke T."/>
        </authorList>
    </citation>
    <scope>NUCLEOTIDE SEQUENCE</scope>
    <source>
        <strain evidence="1">GVMAG-M-3300023174-130</strain>
    </source>
</reference>
<dbReference type="EMBL" id="MN739550">
    <property type="protein sequence ID" value="QHT12725.1"/>
    <property type="molecule type" value="Genomic_DNA"/>
</dbReference>
<organism evidence="1">
    <name type="scientific">viral metagenome</name>
    <dbReference type="NCBI Taxonomy" id="1070528"/>
    <lineage>
        <taxon>unclassified sequences</taxon>
        <taxon>metagenomes</taxon>
        <taxon>organismal metagenomes</taxon>
    </lineage>
</organism>
<accession>A0A6C0DAR6</accession>
<dbReference type="AlphaFoldDB" id="A0A6C0DAR6"/>
<sequence length="68" mass="7982">MENNLVYTNIFTKLISDIRNNKKLTSENVDFIESLSNDKKMEIILLYDKVVESNKKLLNELMHSSSFK</sequence>
<name>A0A6C0DAR6_9ZZZZ</name>